<accession>A0A0D8J5Z7</accession>
<dbReference type="GO" id="GO:0005737">
    <property type="term" value="C:cytoplasm"/>
    <property type="evidence" value="ECO:0007669"/>
    <property type="project" value="InterPro"/>
</dbReference>
<evidence type="ECO:0000313" key="3">
    <source>
        <dbReference type="Proteomes" id="UP000032544"/>
    </source>
</evidence>
<dbReference type="AlphaFoldDB" id="A0A0D8J5Z7"/>
<dbReference type="GO" id="GO:0005524">
    <property type="term" value="F:ATP binding"/>
    <property type="evidence" value="ECO:0007669"/>
    <property type="project" value="InterPro"/>
</dbReference>
<reference evidence="2 3" key="1">
    <citation type="submission" date="2014-09" db="EMBL/GenBank/DDBJ databases">
        <title>Draft Genome Sequence of Draconibacterium sp. JN14CK-3.</title>
        <authorList>
            <person name="Dong C."/>
            <person name="Lai Q."/>
            <person name="Shao Z."/>
        </authorList>
    </citation>
    <scope>NUCLEOTIDE SEQUENCE [LARGE SCALE GENOMIC DNA]</scope>
    <source>
        <strain evidence="2 3">JN14CK-3</strain>
    </source>
</reference>
<comment type="caution">
    <text evidence="2">The sequence shown here is derived from an EMBL/GenBank/DDBJ whole genome shotgun (WGS) entry which is preliminary data.</text>
</comment>
<sequence>MKVLVMYVDEFSYQPAEKNLEDVEDITEGAQFSDSILAFIQVEESDEEKDVKSREKKLVNHLKWTARKNDCKSVILHSFAHLSESKASVEFTKELFYLAEKRLQNADFTTAQTPFGYFLDLNIKAPGFSLARIWATL</sequence>
<dbReference type="Pfam" id="PF08915">
    <property type="entry name" value="tRNA-Thr_ED"/>
    <property type="match status" value="1"/>
</dbReference>
<dbReference type="GO" id="GO:0008270">
    <property type="term" value="F:zinc ion binding"/>
    <property type="evidence" value="ECO:0007669"/>
    <property type="project" value="InterPro"/>
</dbReference>
<dbReference type="InterPro" id="IPR015011">
    <property type="entry name" value="Threonyl-tRNA_syn_edit_dom_arc"/>
</dbReference>
<name>A0A0D8J5Z7_9BACT</name>
<dbReference type="STRING" id="1544798.LH29_21640"/>
<dbReference type="OrthoDB" id="9789820at2"/>
<dbReference type="GO" id="GO:0004829">
    <property type="term" value="F:threonine-tRNA ligase activity"/>
    <property type="evidence" value="ECO:0007669"/>
    <property type="project" value="InterPro"/>
</dbReference>
<gene>
    <name evidence="2" type="ORF">LH29_21640</name>
</gene>
<organism evidence="2 3">
    <name type="scientific">Draconibacterium sediminis</name>
    <dbReference type="NCBI Taxonomy" id="1544798"/>
    <lineage>
        <taxon>Bacteria</taxon>
        <taxon>Pseudomonadati</taxon>
        <taxon>Bacteroidota</taxon>
        <taxon>Bacteroidia</taxon>
        <taxon>Marinilabiliales</taxon>
        <taxon>Prolixibacteraceae</taxon>
        <taxon>Draconibacterium</taxon>
    </lineage>
</organism>
<dbReference type="Proteomes" id="UP000032544">
    <property type="component" value="Unassembled WGS sequence"/>
</dbReference>
<dbReference type="RefSeq" id="WP_045033176.1">
    <property type="nucleotide sequence ID" value="NZ_JRHC01000006.1"/>
</dbReference>
<feature type="domain" description="Threonyl-tRNA synthetase editing" evidence="1">
    <location>
        <begin position="1"/>
        <end position="136"/>
    </location>
</feature>
<keyword evidence="3" id="KW-1185">Reference proteome</keyword>
<protein>
    <recommendedName>
        <fullName evidence="1">Threonyl-tRNA synthetase editing domain-containing protein</fullName>
    </recommendedName>
</protein>
<dbReference type="InterPro" id="IPR023509">
    <property type="entry name" value="DTD-like_sf"/>
</dbReference>
<evidence type="ECO:0000259" key="1">
    <source>
        <dbReference type="Pfam" id="PF08915"/>
    </source>
</evidence>
<dbReference type="EMBL" id="JRHC01000006">
    <property type="protein sequence ID" value="KJF42385.1"/>
    <property type="molecule type" value="Genomic_DNA"/>
</dbReference>
<evidence type="ECO:0000313" key="2">
    <source>
        <dbReference type="EMBL" id="KJF42385.1"/>
    </source>
</evidence>
<dbReference type="Gene3D" id="3.50.80.10">
    <property type="entry name" value="D-tyrosyl-tRNA(Tyr) deacylase"/>
    <property type="match status" value="1"/>
</dbReference>
<proteinExistence type="predicted"/>